<dbReference type="Pfam" id="PF07187">
    <property type="entry name" value="DUF1405"/>
    <property type="match status" value="1"/>
</dbReference>
<organism evidence="2 3">
    <name type="scientific">Paenibacillus catalpae</name>
    <dbReference type="NCBI Taxonomy" id="1045775"/>
    <lineage>
        <taxon>Bacteria</taxon>
        <taxon>Bacillati</taxon>
        <taxon>Bacillota</taxon>
        <taxon>Bacilli</taxon>
        <taxon>Bacillales</taxon>
        <taxon>Paenibacillaceae</taxon>
        <taxon>Paenibacillus</taxon>
    </lineage>
</organism>
<keyword evidence="1" id="KW-0812">Transmembrane</keyword>
<accession>A0A1I2FLH7</accession>
<reference evidence="3" key="1">
    <citation type="submission" date="2016-10" db="EMBL/GenBank/DDBJ databases">
        <authorList>
            <person name="Varghese N."/>
            <person name="Submissions S."/>
        </authorList>
    </citation>
    <scope>NUCLEOTIDE SEQUENCE [LARGE SCALE GENOMIC DNA]</scope>
    <source>
        <strain evidence="3">CGMCC 1.10784</strain>
    </source>
</reference>
<feature type="transmembrane region" description="Helical" evidence="1">
    <location>
        <begin position="18"/>
        <end position="38"/>
    </location>
</feature>
<gene>
    <name evidence="2" type="ORF">SAMN05216378_4904</name>
</gene>
<feature type="transmembrane region" description="Helical" evidence="1">
    <location>
        <begin position="150"/>
        <end position="169"/>
    </location>
</feature>
<dbReference type="InterPro" id="IPR009845">
    <property type="entry name" value="DUF1405"/>
</dbReference>
<feature type="transmembrane region" description="Helical" evidence="1">
    <location>
        <begin position="50"/>
        <end position="76"/>
    </location>
</feature>
<evidence type="ECO:0000256" key="1">
    <source>
        <dbReference type="SAM" id="Phobius"/>
    </source>
</evidence>
<sequence>MGMPLSLFWSRSFLLNRFFLWLMFICNFLGTVYGYIWYGNQIEDTVSNHPLWQVVFVPDSPTASLFFTITLLYWLFPPRGDSRFVNGARMIIEGLAVVTSIKYGIWAVSMIVAGSMQGDPLQWEHWMLMASHTAMAVEVLLYARFMKAGVWAAVIGTLWLLLNDTVDYTYDVFPWLSDRLMDDLTAVKWFTYSLTIFSFIVGGLALKARKQT</sequence>
<proteinExistence type="predicted"/>
<dbReference type="PANTHER" id="PTHR40042:SF1">
    <property type="entry name" value="DUF1405 DOMAIN-CONTAINING PROTEIN"/>
    <property type="match status" value="1"/>
</dbReference>
<dbReference type="Proteomes" id="UP000198855">
    <property type="component" value="Unassembled WGS sequence"/>
</dbReference>
<evidence type="ECO:0000313" key="2">
    <source>
        <dbReference type="EMBL" id="SFF05577.1"/>
    </source>
</evidence>
<feature type="transmembrane region" description="Helical" evidence="1">
    <location>
        <begin position="88"/>
        <end position="113"/>
    </location>
</feature>
<keyword evidence="1" id="KW-0472">Membrane</keyword>
<dbReference type="AlphaFoldDB" id="A0A1I2FLH7"/>
<feature type="transmembrane region" description="Helical" evidence="1">
    <location>
        <begin position="189"/>
        <end position="206"/>
    </location>
</feature>
<dbReference type="EMBL" id="FOMT01000005">
    <property type="protein sequence ID" value="SFF05577.1"/>
    <property type="molecule type" value="Genomic_DNA"/>
</dbReference>
<keyword evidence="3" id="KW-1185">Reference proteome</keyword>
<dbReference type="PANTHER" id="PTHR40042">
    <property type="entry name" value="HYPOTHETICAL MEMBRANE SPANNING PROTEIN"/>
    <property type="match status" value="1"/>
</dbReference>
<protein>
    <submittedName>
        <fullName evidence="2">Uncharacterized membrane protein YpjA</fullName>
    </submittedName>
</protein>
<evidence type="ECO:0000313" key="3">
    <source>
        <dbReference type="Proteomes" id="UP000198855"/>
    </source>
</evidence>
<keyword evidence="1" id="KW-1133">Transmembrane helix</keyword>
<dbReference type="STRING" id="1045775.SAMN05216378_4904"/>
<name>A0A1I2FLH7_9BACL</name>